<evidence type="ECO:0000256" key="4">
    <source>
        <dbReference type="PROSITE-ProRule" id="PRU00449"/>
    </source>
</evidence>
<dbReference type="PANTHER" id="PTHR10634:SF149">
    <property type="entry name" value="AN1-TYPE DOMAIN-CONTAINING PROTEIN-RELATED"/>
    <property type="match status" value="1"/>
</dbReference>
<evidence type="ECO:0000256" key="2">
    <source>
        <dbReference type="ARBA" id="ARBA00022771"/>
    </source>
</evidence>
<evidence type="ECO:0000256" key="1">
    <source>
        <dbReference type="ARBA" id="ARBA00022723"/>
    </source>
</evidence>
<protein>
    <recommendedName>
        <fullName evidence="10">AN1-type domain-containing protein</fullName>
    </recommendedName>
</protein>
<feature type="domain" description="A20-type" evidence="6">
    <location>
        <begin position="8"/>
        <end position="42"/>
    </location>
</feature>
<dbReference type="Pfam" id="PF01428">
    <property type="entry name" value="zf-AN1"/>
    <property type="match status" value="1"/>
</dbReference>
<evidence type="ECO:0000259" key="6">
    <source>
        <dbReference type="PROSITE" id="PS51036"/>
    </source>
</evidence>
<evidence type="ECO:0000256" key="5">
    <source>
        <dbReference type="SAM" id="MobiDB-lite"/>
    </source>
</evidence>
<dbReference type="Gene3D" id="4.10.1110.10">
    <property type="entry name" value="AN1-like Zinc finger"/>
    <property type="match status" value="1"/>
</dbReference>
<feature type="compositionally biased region" description="Basic and acidic residues" evidence="5">
    <location>
        <begin position="52"/>
        <end position="64"/>
    </location>
</feature>
<dbReference type="AlphaFoldDB" id="A0AA85K5P7"/>
<dbReference type="GO" id="GO:0008270">
    <property type="term" value="F:zinc ion binding"/>
    <property type="evidence" value="ECO:0007669"/>
    <property type="project" value="UniProtKB-KW"/>
</dbReference>
<dbReference type="PANTHER" id="PTHR10634">
    <property type="entry name" value="AN1-TYPE ZINC FINGER PROTEIN"/>
    <property type="match status" value="1"/>
</dbReference>
<evidence type="ECO:0000256" key="3">
    <source>
        <dbReference type="ARBA" id="ARBA00022833"/>
    </source>
</evidence>
<organism evidence="8 9">
    <name type="scientific">Trichobilharzia regenti</name>
    <name type="common">Nasal bird schistosome</name>
    <dbReference type="NCBI Taxonomy" id="157069"/>
    <lineage>
        <taxon>Eukaryota</taxon>
        <taxon>Metazoa</taxon>
        <taxon>Spiralia</taxon>
        <taxon>Lophotrochozoa</taxon>
        <taxon>Platyhelminthes</taxon>
        <taxon>Trematoda</taxon>
        <taxon>Digenea</taxon>
        <taxon>Strigeidida</taxon>
        <taxon>Schistosomatoidea</taxon>
        <taxon>Schistosomatidae</taxon>
        <taxon>Trichobilharzia</taxon>
    </lineage>
</organism>
<reference evidence="9" key="2">
    <citation type="submission" date="2023-11" db="UniProtKB">
        <authorList>
            <consortium name="WormBaseParasite"/>
        </authorList>
    </citation>
    <scope>IDENTIFICATION</scope>
</reference>
<evidence type="ECO:0000259" key="7">
    <source>
        <dbReference type="PROSITE" id="PS51039"/>
    </source>
</evidence>
<dbReference type="GO" id="GO:0003677">
    <property type="term" value="F:DNA binding"/>
    <property type="evidence" value="ECO:0007669"/>
    <property type="project" value="InterPro"/>
</dbReference>
<dbReference type="FunFam" id="4.10.1110.10:FF:000001">
    <property type="entry name" value="Zinc finger AN1-type containing 6"/>
    <property type="match status" value="1"/>
</dbReference>
<dbReference type="SMART" id="SM00259">
    <property type="entry name" value="ZnF_A20"/>
    <property type="match status" value="1"/>
</dbReference>
<evidence type="ECO:0000313" key="8">
    <source>
        <dbReference type="Proteomes" id="UP000050795"/>
    </source>
</evidence>
<dbReference type="WBParaSite" id="TREG1_56470.1">
    <property type="protein sequence ID" value="TREG1_56470.1"/>
    <property type="gene ID" value="TREG1_56470"/>
</dbReference>
<dbReference type="SUPFAM" id="SSF57716">
    <property type="entry name" value="Glucocorticoid receptor-like (DNA-binding domain)"/>
    <property type="match status" value="1"/>
</dbReference>
<keyword evidence="2 4" id="KW-0863">Zinc-finger</keyword>
<dbReference type="SUPFAM" id="SSF118310">
    <property type="entry name" value="AN1-like Zinc finger"/>
    <property type="match status" value="1"/>
</dbReference>
<reference evidence="8" key="1">
    <citation type="submission" date="2022-06" db="EMBL/GenBank/DDBJ databases">
        <authorList>
            <person name="Berger JAMES D."/>
            <person name="Berger JAMES D."/>
        </authorList>
    </citation>
    <scope>NUCLEOTIDE SEQUENCE [LARGE SCALE GENOMIC DNA]</scope>
</reference>
<accession>A0AA85K5P7</accession>
<name>A0AA85K5P7_TRIRE</name>
<feature type="domain" description="AN1-type" evidence="7">
    <location>
        <begin position="152"/>
        <end position="198"/>
    </location>
</feature>
<feature type="compositionally biased region" description="Basic and acidic residues" evidence="5">
    <location>
        <begin position="91"/>
        <end position="105"/>
    </location>
</feature>
<proteinExistence type="predicted"/>
<dbReference type="InterPro" id="IPR002653">
    <property type="entry name" value="Znf_A20"/>
</dbReference>
<dbReference type="Gene3D" id="1.20.5.4770">
    <property type="match status" value="1"/>
</dbReference>
<evidence type="ECO:0000313" key="9">
    <source>
        <dbReference type="WBParaSite" id="TREG1_56470.1"/>
    </source>
</evidence>
<keyword evidence="1" id="KW-0479">Metal-binding</keyword>
<keyword evidence="3" id="KW-0862">Zinc</keyword>
<evidence type="ECO:0008006" key="10">
    <source>
        <dbReference type="Google" id="ProtNLM"/>
    </source>
</evidence>
<dbReference type="Proteomes" id="UP000050795">
    <property type="component" value="Unassembled WGS sequence"/>
</dbReference>
<dbReference type="InterPro" id="IPR035896">
    <property type="entry name" value="AN1-like_Znf"/>
</dbReference>
<dbReference type="InterPro" id="IPR000058">
    <property type="entry name" value="Znf_AN1"/>
</dbReference>
<feature type="region of interest" description="Disordered" evidence="5">
    <location>
        <begin position="43"/>
        <end position="153"/>
    </location>
</feature>
<dbReference type="SMART" id="SM00154">
    <property type="entry name" value="ZnF_AN1"/>
    <property type="match status" value="1"/>
</dbReference>
<dbReference type="PROSITE" id="PS51039">
    <property type="entry name" value="ZF_AN1"/>
    <property type="match status" value="1"/>
</dbReference>
<feature type="compositionally biased region" description="Polar residues" evidence="5">
    <location>
        <begin position="142"/>
        <end position="151"/>
    </location>
</feature>
<dbReference type="InterPro" id="IPR050652">
    <property type="entry name" value="AN1_A20_ZnFinger"/>
</dbReference>
<keyword evidence="8" id="KW-1185">Reference proteome</keyword>
<sequence length="217" mass="23506">MEENDQSQNIPLLCRKGCGFYGSPSFDGFCSKCHRSMQAQAESAQAVSRVTSEFDDKLSSERSMKITGSSAENSPKRESSLVPPVTIKISAESHSDSSLDVKHESNFTSSAPELNAEADVSAGGLPDSLNDDLRSDSKADSPASTCSSGPVTKTRPRCAVCNKRVGLTGFSCRCGGLYCSLHRYSDAHDCSFDYRESGQEEIRRSNPQIVCQKVQKI</sequence>
<dbReference type="PROSITE" id="PS51036">
    <property type="entry name" value="ZF_A20"/>
    <property type="match status" value="1"/>
</dbReference>
<dbReference type="Pfam" id="PF01754">
    <property type="entry name" value="zf-A20"/>
    <property type="match status" value="1"/>
</dbReference>